<keyword evidence="1" id="KW-0732">Signal</keyword>
<dbReference type="Proteomes" id="UP001348817">
    <property type="component" value="Chromosome"/>
</dbReference>
<name>A0AAU9CVN9_9BACT</name>
<dbReference type="EMBL" id="AP025314">
    <property type="protein sequence ID" value="BDD07628.1"/>
    <property type="molecule type" value="Genomic_DNA"/>
</dbReference>
<feature type="chain" id="PRO_5043706468" description="7(1) septoil knot domain-containing protein" evidence="1">
    <location>
        <begin position="24"/>
        <end position="116"/>
    </location>
</feature>
<keyword evidence="4" id="KW-1185">Reference proteome</keyword>
<feature type="domain" description="7(1) septoil knot" evidence="2">
    <location>
        <begin position="28"/>
        <end position="115"/>
    </location>
</feature>
<gene>
    <name evidence="3" type="ORF">FUAX_00600</name>
</gene>
<evidence type="ECO:0000259" key="2">
    <source>
        <dbReference type="Pfam" id="PF19647"/>
    </source>
</evidence>
<dbReference type="RefSeq" id="WP_338392942.1">
    <property type="nucleotide sequence ID" value="NZ_AP025314.1"/>
</dbReference>
<evidence type="ECO:0000256" key="1">
    <source>
        <dbReference type="SAM" id="SignalP"/>
    </source>
</evidence>
<evidence type="ECO:0000313" key="4">
    <source>
        <dbReference type="Proteomes" id="UP001348817"/>
    </source>
</evidence>
<reference evidence="3 4" key="1">
    <citation type="submission" date="2021-12" db="EMBL/GenBank/DDBJ databases">
        <title>Genome sequencing of bacteria with rrn-lacking chromosome and rrn-plasmid.</title>
        <authorList>
            <person name="Anda M."/>
            <person name="Iwasaki W."/>
        </authorList>
    </citation>
    <scope>NUCLEOTIDE SEQUENCE [LARGE SCALE GENOMIC DNA]</scope>
    <source>
        <strain evidence="3 4">DSM 100852</strain>
    </source>
</reference>
<sequence length="116" mass="13513">MRWFVFSFFLLTFSFCTFQSASAQSGKGCQVYGEIYVTKKLAEAHFRVYVEKESDAFADVIVFKEDARTLADGPGKWYITKTKRFAKYRVIYVKDRRKADFSVFFTDEPEFAGCND</sequence>
<dbReference type="KEGG" id="fax:FUAX_00600"/>
<organism evidence="3 4">
    <name type="scientific">Fulvitalea axinellae</name>
    <dbReference type="NCBI Taxonomy" id="1182444"/>
    <lineage>
        <taxon>Bacteria</taxon>
        <taxon>Pseudomonadati</taxon>
        <taxon>Bacteroidota</taxon>
        <taxon>Cytophagia</taxon>
        <taxon>Cytophagales</taxon>
        <taxon>Persicobacteraceae</taxon>
        <taxon>Fulvitalea</taxon>
    </lineage>
</organism>
<dbReference type="Pfam" id="PF19647">
    <property type="entry name" value="Septknot"/>
    <property type="match status" value="1"/>
</dbReference>
<dbReference type="InterPro" id="IPR046148">
    <property type="entry name" value="Septknot"/>
</dbReference>
<feature type="signal peptide" evidence="1">
    <location>
        <begin position="1"/>
        <end position="23"/>
    </location>
</feature>
<accession>A0AAU9CVN9</accession>
<dbReference type="AlphaFoldDB" id="A0AAU9CVN9"/>
<protein>
    <recommendedName>
        <fullName evidence="2">7(1) septoil knot domain-containing protein</fullName>
    </recommendedName>
</protein>
<proteinExistence type="predicted"/>
<evidence type="ECO:0000313" key="3">
    <source>
        <dbReference type="EMBL" id="BDD07628.1"/>
    </source>
</evidence>